<accession>A0ACC2AUI0</accession>
<keyword evidence="2" id="KW-1185">Reference proteome</keyword>
<comment type="caution">
    <text evidence="1">The sequence shown here is derived from an EMBL/GenBank/DDBJ whole genome shotgun (WGS) entry which is preliminary data.</text>
</comment>
<reference evidence="2" key="1">
    <citation type="journal article" date="2024" name="Proc. Natl. Acad. Sci. U.S.A.">
        <title>Extraordinary preservation of gene collinearity over three hundred million years revealed in homosporous lycophytes.</title>
        <authorList>
            <person name="Li C."/>
            <person name="Wickell D."/>
            <person name="Kuo L.Y."/>
            <person name="Chen X."/>
            <person name="Nie B."/>
            <person name="Liao X."/>
            <person name="Peng D."/>
            <person name="Ji J."/>
            <person name="Jenkins J."/>
            <person name="Williams M."/>
            <person name="Shu S."/>
            <person name="Plott C."/>
            <person name="Barry K."/>
            <person name="Rajasekar S."/>
            <person name="Grimwood J."/>
            <person name="Han X."/>
            <person name="Sun S."/>
            <person name="Hou Z."/>
            <person name="He W."/>
            <person name="Dai G."/>
            <person name="Sun C."/>
            <person name="Schmutz J."/>
            <person name="Leebens-Mack J.H."/>
            <person name="Li F.W."/>
            <person name="Wang L."/>
        </authorList>
    </citation>
    <scope>NUCLEOTIDE SEQUENCE [LARGE SCALE GENOMIC DNA]</scope>
    <source>
        <strain evidence="2">cv. PW_Plant_1</strain>
    </source>
</reference>
<sequence length="267" mass="29812">MAAISVEITGPSLEREELAFVLKDLVGYILYMHHQIPMTLDQLQVESAKSAKIQTQENVHCRALEKNERRKEIRTNRSIQKLRKVKESVDSLLSATENAVKVLQDVSCFLLILGPHTRRPSGLYELSIQCKFSTETAVKSTTGQALDSIAEPCIKTTFLARKIVRELISAGACGSSIGTTKLFLLIRADARSTTPEGFIPKRNYTCKKRQVLPFVISIIPGPEDEEIGGRVMESVASLNIHNDGEKDLTWFQCQHNVKGIRYEAANK</sequence>
<evidence type="ECO:0000313" key="2">
    <source>
        <dbReference type="Proteomes" id="UP001162992"/>
    </source>
</evidence>
<name>A0ACC2AUI0_DIPCM</name>
<gene>
    <name evidence="1" type="ORF">O6H91_19G028900</name>
</gene>
<protein>
    <submittedName>
        <fullName evidence="1">Uncharacterized protein</fullName>
    </submittedName>
</protein>
<dbReference type="Proteomes" id="UP001162992">
    <property type="component" value="Chromosome 19"/>
</dbReference>
<organism evidence="1 2">
    <name type="scientific">Diphasiastrum complanatum</name>
    <name type="common">Issler's clubmoss</name>
    <name type="synonym">Lycopodium complanatum</name>
    <dbReference type="NCBI Taxonomy" id="34168"/>
    <lineage>
        <taxon>Eukaryota</taxon>
        <taxon>Viridiplantae</taxon>
        <taxon>Streptophyta</taxon>
        <taxon>Embryophyta</taxon>
        <taxon>Tracheophyta</taxon>
        <taxon>Lycopodiopsida</taxon>
        <taxon>Lycopodiales</taxon>
        <taxon>Lycopodiaceae</taxon>
        <taxon>Lycopodioideae</taxon>
        <taxon>Diphasiastrum</taxon>
    </lineage>
</organism>
<evidence type="ECO:0000313" key="1">
    <source>
        <dbReference type="EMBL" id="KAJ7520907.1"/>
    </source>
</evidence>
<dbReference type="EMBL" id="CM055110">
    <property type="protein sequence ID" value="KAJ7520907.1"/>
    <property type="molecule type" value="Genomic_DNA"/>
</dbReference>
<proteinExistence type="predicted"/>